<evidence type="ECO:0000256" key="5">
    <source>
        <dbReference type="ARBA" id="ARBA00022490"/>
    </source>
</evidence>
<dbReference type="GO" id="GO:0031047">
    <property type="term" value="P:regulatory ncRNA-mediated gene silencing"/>
    <property type="evidence" value="ECO:0007669"/>
    <property type="project" value="UniProtKB-KW"/>
</dbReference>
<reference evidence="10 11" key="1">
    <citation type="journal article" date="2017" name="Gigascience">
        <title>Draft genome of the honey bee ectoparasitic mite, Tropilaelaps mercedesae, is shaped by the parasitic life history.</title>
        <authorList>
            <person name="Dong X."/>
            <person name="Armstrong S.D."/>
            <person name="Xia D."/>
            <person name="Makepeace B.L."/>
            <person name="Darby A.C."/>
            <person name="Kadowaki T."/>
        </authorList>
    </citation>
    <scope>NUCLEOTIDE SEQUENCE [LARGE SCALE GENOMIC DNA]</scope>
    <source>
        <strain evidence="10">Wuxi-XJTLU</strain>
    </source>
</reference>
<protein>
    <recommendedName>
        <fullName evidence="4">CCR4-NOT transcription complex subunit 11</fullName>
    </recommendedName>
</protein>
<keyword evidence="11" id="KW-1185">Reference proteome</keyword>
<evidence type="ECO:0000256" key="4">
    <source>
        <dbReference type="ARBA" id="ARBA00014872"/>
    </source>
</evidence>
<dbReference type="Pfam" id="PF10155">
    <property type="entry name" value="CNOT11"/>
    <property type="match status" value="1"/>
</dbReference>
<keyword evidence="6" id="KW-0805">Transcription regulation</keyword>
<accession>A0A1V9XQ81</accession>
<dbReference type="Proteomes" id="UP000192247">
    <property type="component" value="Unassembled WGS sequence"/>
</dbReference>
<dbReference type="InParanoid" id="A0A1V9XQ81"/>
<evidence type="ECO:0000313" key="11">
    <source>
        <dbReference type="Proteomes" id="UP000192247"/>
    </source>
</evidence>
<dbReference type="GO" id="GO:0030014">
    <property type="term" value="C:CCR4-NOT complex"/>
    <property type="evidence" value="ECO:0007669"/>
    <property type="project" value="InterPro"/>
</dbReference>
<comment type="similarity">
    <text evidence="3">Belongs to the CNOT11 family.</text>
</comment>
<dbReference type="OrthoDB" id="10265389at2759"/>
<name>A0A1V9XQ81_9ACAR</name>
<dbReference type="PANTHER" id="PTHR15975:SF0">
    <property type="entry name" value="CCR4-NOT TRANSCRIPTION COMPLEX SUBUNIT 11"/>
    <property type="match status" value="1"/>
</dbReference>
<dbReference type="InterPro" id="IPR019312">
    <property type="entry name" value="CNOT11"/>
</dbReference>
<comment type="caution">
    <text evidence="10">The sequence shown here is derived from an EMBL/GenBank/DDBJ whole genome shotgun (WGS) entry which is preliminary data.</text>
</comment>
<comment type="subcellular location">
    <subcellularLocation>
        <location evidence="2">Cytoplasm</location>
    </subcellularLocation>
    <subcellularLocation>
        <location evidence="1">Nucleus</location>
    </subcellularLocation>
</comment>
<evidence type="ECO:0000256" key="7">
    <source>
        <dbReference type="ARBA" id="ARBA00023158"/>
    </source>
</evidence>
<evidence type="ECO:0000256" key="6">
    <source>
        <dbReference type="ARBA" id="ARBA00023015"/>
    </source>
</evidence>
<evidence type="ECO:0000256" key="2">
    <source>
        <dbReference type="ARBA" id="ARBA00004496"/>
    </source>
</evidence>
<keyword evidence="9" id="KW-0539">Nucleus</keyword>
<dbReference type="PANTHER" id="PTHR15975">
    <property type="entry name" value="CCR4-NOT TRANSCRIPTION COMPLEX SUBUNIT 11"/>
    <property type="match status" value="1"/>
</dbReference>
<dbReference type="GO" id="GO:0005634">
    <property type="term" value="C:nucleus"/>
    <property type="evidence" value="ECO:0007669"/>
    <property type="project" value="UniProtKB-SubCell"/>
</dbReference>
<sequence>MSVSRNREYGGNNLMSSDVPNAKEIVQLLDMVESKSSFESLSQEFRLRFPEPETYFKLTERVVPCQLCSGLSQLLHGSDLLGGASQELRAAYLIYDAFREGRPHENPFLSLFIKLLHPPEQTVLQSATLAKLCSQARWFLSHLLVIPRESSAHQAMLTMTAEEVLAKPLSECEDVCDTSNLQVHLMEKLAELSSVDRIGVSCVVPTLKAGGCPAAPDSPTAQILRRNATVELLTHEAAYRSFAPMFYRIPPPLHVGEETLTWLEPVSDYVDKLKVLMMQRSDCTHLAEFYTALVNMELSLHSMEVVNQLTTATELPAEFIHQYVSNCIATCETIKDRYMQNRLVRLVCVFLSSLIRNRLIDVRELLIEVQAFCIEFSRIKEAASLFRLLKNVD</sequence>
<dbReference type="STRING" id="418985.A0A1V9XQ81"/>
<keyword evidence="5" id="KW-0963">Cytoplasm</keyword>
<evidence type="ECO:0000256" key="3">
    <source>
        <dbReference type="ARBA" id="ARBA00008030"/>
    </source>
</evidence>
<organism evidence="10 11">
    <name type="scientific">Tropilaelaps mercedesae</name>
    <dbReference type="NCBI Taxonomy" id="418985"/>
    <lineage>
        <taxon>Eukaryota</taxon>
        <taxon>Metazoa</taxon>
        <taxon>Ecdysozoa</taxon>
        <taxon>Arthropoda</taxon>
        <taxon>Chelicerata</taxon>
        <taxon>Arachnida</taxon>
        <taxon>Acari</taxon>
        <taxon>Parasitiformes</taxon>
        <taxon>Mesostigmata</taxon>
        <taxon>Gamasina</taxon>
        <taxon>Dermanyssoidea</taxon>
        <taxon>Laelapidae</taxon>
        <taxon>Tropilaelaps</taxon>
    </lineage>
</organism>
<evidence type="ECO:0000256" key="9">
    <source>
        <dbReference type="ARBA" id="ARBA00023242"/>
    </source>
</evidence>
<dbReference type="GO" id="GO:0005737">
    <property type="term" value="C:cytoplasm"/>
    <property type="evidence" value="ECO:0007669"/>
    <property type="project" value="UniProtKB-SubCell"/>
</dbReference>
<evidence type="ECO:0000256" key="8">
    <source>
        <dbReference type="ARBA" id="ARBA00023163"/>
    </source>
</evidence>
<dbReference type="AlphaFoldDB" id="A0A1V9XQ81"/>
<gene>
    <name evidence="10" type="ORF">BIW11_00737</name>
</gene>
<evidence type="ECO:0000256" key="1">
    <source>
        <dbReference type="ARBA" id="ARBA00004123"/>
    </source>
</evidence>
<keyword evidence="7" id="KW-0943">RNA-mediated gene silencing</keyword>
<evidence type="ECO:0000313" key="10">
    <source>
        <dbReference type="EMBL" id="OQR75656.1"/>
    </source>
</evidence>
<dbReference type="EMBL" id="MNPL01006027">
    <property type="protein sequence ID" value="OQR75656.1"/>
    <property type="molecule type" value="Genomic_DNA"/>
</dbReference>
<keyword evidence="8" id="KW-0804">Transcription</keyword>
<proteinExistence type="inferred from homology"/>